<comment type="similarity">
    <text evidence="2">Belongs to the bacterial solute-binding protein 5 family.</text>
</comment>
<evidence type="ECO:0000259" key="6">
    <source>
        <dbReference type="Pfam" id="PF00496"/>
    </source>
</evidence>
<dbReference type="RefSeq" id="WP_133589869.1">
    <property type="nucleotide sequence ID" value="NZ_SNVV01000005.1"/>
</dbReference>
<evidence type="ECO:0000256" key="2">
    <source>
        <dbReference type="ARBA" id="ARBA00005695"/>
    </source>
</evidence>
<reference evidence="7 8" key="1">
    <citation type="submission" date="2019-03" db="EMBL/GenBank/DDBJ databases">
        <title>Genomic Encyclopedia of Type Strains, Phase IV (KMG-IV): sequencing the most valuable type-strain genomes for metagenomic binning, comparative biology and taxonomic classification.</title>
        <authorList>
            <person name="Goeker M."/>
        </authorList>
    </citation>
    <scope>NUCLEOTIDE SEQUENCE [LARGE SCALE GENOMIC DNA]</scope>
    <source>
        <strain evidence="7 8">DSM 12121</strain>
    </source>
</reference>
<dbReference type="OrthoDB" id="9801799at2"/>
<keyword evidence="8" id="KW-1185">Reference proteome</keyword>
<evidence type="ECO:0000256" key="1">
    <source>
        <dbReference type="ARBA" id="ARBA00004196"/>
    </source>
</evidence>
<dbReference type="InterPro" id="IPR000914">
    <property type="entry name" value="SBP_5_dom"/>
</dbReference>
<gene>
    <name evidence="7" type="ORF">C7389_10513</name>
</gene>
<evidence type="ECO:0000313" key="8">
    <source>
        <dbReference type="Proteomes" id="UP000295129"/>
    </source>
</evidence>
<dbReference type="Gene3D" id="3.40.190.10">
    <property type="entry name" value="Periplasmic binding protein-like II"/>
    <property type="match status" value="1"/>
</dbReference>
<comment type="subcellular location">
    <subcellularLocation>
        <location evidence="1">Cell envelope</location>
    </subcellularLocation>
</comment>
<comment type="caution">
    <text evidence="7">The sequence shown here is derived from an EMBL/GenBank/DDBJ whole genome shotgun (WGS) entry which is preliminary data.</text>
</comment>
<keyword evidence="3" id="KW-0813">Transport</keyword>
<protein>
    <submittedName>
        <fullName evidence="7">Peptide/nickel transport system substrate-binding protein</fullName>
    </submittedName>
</protein>
<evidence type="ECO:0000256" key="3">
    <source>
        <dbReference type="ARBA" id="ARBA00022448"/>
    </source>
</evidence>
<dbReference type="PANTHER" id="PTHR30290">
    <property type="entry name" value="PERIPLASMIC BINDING COMPONENT OF ABC TRANSPORTER"/>
    <property type="match status" value="1"/>
</dbReference>
<dbReference type="FunFam" id="3.90.76.10:FF:000007">
    <property type="entry name" value="Dipeptide ABC transporter periplasmic dipeptide-binding protein"/>
    <property type="match status" value="1"/>
</dbReference>
<dbReference type="EMBL" id="SNVV01000005">
    <property type="protein sequence ID" value="TDN53340.1"/>
    <property type="molecule type" value="Genomic_DNA"/>
</dbReference>
<dbReference type="CDD" id="cd08512">
    <property type="entry name" value="PBP2_NikA_DppA_OppA_like_7"/>
    <property type="match status" value="1"/>
</dbReference>
<dbReference type="Gene3D" id="3.10.105.10">
    <property type="entry name" value="Dipeptide-binding Protein, Domain 3"/>
    <property type="match status" value="1"/>
</dbReference>
<dbReference type="Proteomes" id="UP000295129">
    <property type="component" value="Unassembled WGS sequence"/>
</dbReference>
<sequence length="537" mass="60307">MKPLRNLLLPLAAALGTTLLATAPALVHAQDKRLETLVVANEFGPNMLDVQGVGANRPAYGVSWIVYDRLMSYGRKQLADGTYSYDFTKLEPELAESWEVAPDGMSVVFHLRKGATFHDGSPVTAEDVKWSFERALAMGGFPTFQMKAGSVEKPEQFEVVDAQTFRLKFLRKDKMTLPDLAVPVASIYNAKLAKQHATADDPWAANWLKTNAAGGGAYKVASWKPGQEIVYDRFDAWKNGPLPKLKRVIQRDVPSAGNRRALLARGDIDITFELPPKDFNEMAQEKGNVKVESTPIENSMWYLGMNNAKPPFDNLKVRQAVAWVVPYDKIMQNAFYGRGVPLFGGSGVKDGSWMQPTAFKTDLAKARQLMKEAGYENGFETTISFDLGTATVSEPAVILIQEALAQIGIKAGIEKVPGSNWRAAITKKDMPMIFNRFGGWLNYPEYFFFWAYHGQNAVFNTMGYQNEKLDKLVEAARFETDAKKYDQEVKGFIDIAYTEVPRVPIVQPMMDVAMQKNVHGYTYWFHLQPDYRQIYKQ</sequence>
<dbReference type="GO" id="GO:0030288">
    <property type="term" value="C:outer membrane-bounded periplasmic space"/>
    <property type="evidence" value="ECO:0007669"/>
    <property type="project" value="UniProtKB-ARBA"/>
</dbReference>
<dbReference type="PANTHER" id="PTHR30290:SF10">
    <property type="entry name" value="PERIPLASMIC OLIGOPEPTIDE-BINDING PROTEIN-RELATED"/>
    <property type="match status" value="1"/>
</dbReference>
<dbReference type="Gene3D" id="3.90.76.10">
    <property type="entry name" value="Dipeptide-binding Protein, Domain 1"/>
    <property type="match status" value="1"/>
</dbReference>
<evidence type="ECO:0000313" key="7">
    <source>
        <dbReference type="EMBL" id="TDN53340.1"/>
    </source>
</evidence>
<proteinExistence type="inferred from homology"/>
<dbReference type="GO" id="GO:1904680">
    <property type="term" value="F:peptide transmembrane transporter activity"/>
    <property type="evidence" value="ECO:0007669"/>
    <property type="project" value="TreeGrafter"/>
</dbReference>
<dbReference type="PIRSF" id="PIRSF002741">
    <property type="entry name" value="MppA"/>
    <property type="match status" value="1"/>
</dbReference>
<dbReference type="InterPro" id="IPR039424">
    <property type="entry name" value="SBP_5"/>
</dbReference>
<feature type="domain" description="Solute-binding protein family 5" evidence="6">
    <location>
        <begin position="89"/>
        <end position="457"/>
    </location>
</feature>
<name>A0A4R6E611_9RHOO</name>
<evidence type="ECO:0000256" key="5">
    <source>
        <dbReference type="SAM" id="SignalP"/>
    </source>
</evidence>
<dbReference type="SUPFAM" id="SSF53850">
    <property type="entry name" value="Periplasmic binding protein-like II"/>
    <property type="match status" value="1"/>
</dbReference>
<dbReference type="GO" id="GO:0043190">
    <property type="term" value="C:ATP-binding cassette (ABC) transporter complex"/>
    <property type="evidence" value="ECO:0007669"/>
    <property type="project" value="InterPro"/>
</dbReference>
<keyword evidence="4 5" id="KW-0732">Signal</keyword>
<accession>A0A4R6E611</accession>
<evidence type="ECO:0000256" key="4">
    <source>
        <dbReference type="ARBA" id="ARBA00022729"/>
    </source>
</evidence>
<feature type="chain" id="PRO_5020229099" evidence="5">
    <location>
        <begin position="30"/>
        <end position="537"/>
    </location>
</feature>
<dbReference type="InterPro" id="IPR030678">
    <property type="entry name" value="Peptide/Ni-bd"/>
</dbReference>
<dbReference type="Pfam" id="PF00496">
    <property type="entry name" value="SBP_bac_5"/>
    <property type="match status" value="1"/>
</dbReference>
<dbReference type="GO" id="GO:0015833">
    <property type="term" value="P:peptide transport"/>
    <property type="evidence" value="ECO:0007669"/>
    <property type="project" value="TreeGrafter"/>
</dbReference>
<organism evidence="7 8">
    <name type="scientific">Azoarcus indigens</name>
    <dbReference type="NCBI Taxonomy" id="29545"/>
    <lineage>
        <taxon>Bacteria</taxon>
        <taxon>Pseudomonadati</taxon>
        <taxon>Pseudomonadota</taxon>
        <taxon>Betaproteobacteria</taxon>
        <taxon>Rhodocyclales</taxon>
        <taxon>Zoogloeaceae</taxon>
        <taxon>Azoarcus</taxon>
    </lineage>
</organism>
<dbReference type="AlphaFoldDB" id="A0A4R6E611"/>
<feature type="signal peptide" evidence="5">
    <location>
        <begin position="1"/>
        <end position="29"/>
    </location>
</feature>